<dbReference type="InterPro" id="IPR013651">
    <property type="entry name" value="ATP-grasp_RimK-type"/>
</dbReference>
<dbReference type="Gene3D" id="3.30.1490.20">
    <property type="entry name" value="ATP-grasp fold, A domain"/>
    <property type="match status" value="1"/>
</dbReference>
<keyword evidence="3" id="KW-0436">Ligase</keyword>
<gene>
    <name evidence="3" type="ORF">SAMN04488109_6862</name>
</gene>
<keyword evidence="1" id="KW-0067">ATP-binding</keyword>
<evidence type="ECO:0000256" key="1">
    <source>
        <dbReference type="PROSITE-ProRule" id="PRU00409"/>
    </source>
</evidence>
<dbReference type="GO" id="GO:0046872">
    <property type="term" value="F:metal ion binding"/>
    <property type="evidence" value="ECO:0007669"/>
    <property type="project" value="InterPro"/>
</dbReference>
<dbReference type="Gene3D" id="3.40.50.20">
    <property type="match status" value="1"/>
</dbReference>
<dbReference type="RefSeq" id="WP_073143569.1">
    <property type="nucleotide sequence ID" value="NZ_FQWQ01000007.1"/>
</dbReference>
<dbReference type="Gene3D" id="3.30.470.20">
    <property type="entry name" value="ATP-grasp fold, B domain"/>
    <property type="match status" value="1"/>
</dbReference>
<protein>
    <submittedName>
        <fullName evidence="3">Glutathione synthase/RimK-type ligase, ATP-grasp superfamily</fullName>
    </submittedName>
</protein>
<dbReference type="PANTHER" id="PTHR21621">
    <property type="entry name" value="RIBOSOMAL PROTEIN S6 MODIFICATION PROTEIN"/>
    <property type="match status" value="1"/>
</dbReference>
<dbReference type="InterPro" id="IPR013815">
    <property type="entry name" value="ATP_grasp_subdomain_1"/>
</dbReference>
<evidence type="ECO:0000313" key="3">
    <source>
        <dbReference type="EMBL" id="SHI03140.1"/>
    </source>
</evidence>
<dbReference type="GO" id="GO:0005737">
    <property type="term" value="C:cytoplasm"/>
    <property type="evidence" value="ECO:0007669"/>
    <property type="project" value="TreeGrafter"/>
</dbReference>
<dbReference type="GO" id="GO:0009432">
    <property type="term" value="P:SOS response"/>
    <property type="evidence" value="ECO:0007669"/>
    <property type="project" value="TreeGrafter"/>
</dbReference>
<dbReference type="OrthoDB" id="4789744at2"/>
<dbReference type="STRING" id="947013.SAMN04488109_6862"/>
<dbReference type="SUPFAM" id="SSF56059">
    <property type="entry name" value="Glutathione synthetase ATP-binding domain-like"/>
    <property type="match status" value="1"/>
</dbReference>
<dbReference type="Pfam" id="PF08443">
    <property type="entry name" value="RimK"/>
    <property type="match status" value="1"/>
</dbReference>
<dbReference type="AlphaFoldDB" id="A0A1M5XTK7"/>
<dbReference type="Proteomes" id="UP000184212">
    <property type="component" value="Unassembled WGS sequence"/>
</dbReference>
<proteinExistence type="predicted"/>
<dbReference type="EMBL" id="FQWQ01000007">
    <property type="protein sequence ID" value="SHI03140.1"/>
    <property type="molecule type" value="Genomic_DNA"/>
</dbReference>
<dbReference type="GO" id="GO:0018169">
    <property type="term" value="F:ribosomal S6-glutamic acid ligase activity"/>
    <property type="evidence" value="ECO:0007669"/>
    <property type="project" value="TreeGrafter"/>
</dbReference>
<dbReference type="InterPro" id="IPR011761">
    <property type="entry name" value="ATP-grasp"/>
</dbReference>
<name>A0A1M5XTK7_9BACT</name>
<keyword evidence="4" id="KW-1185">Reference proteome</keyword>
<accession>A0A1M5XTK7</accession>
<dbReference type="PROSITE" id="PS50975">
    <property type="entry name" value="ATP_GRASP"/>
    <property type="match status" value="1"/>
</dbReference>
<feature type="domain" description="ATP-grasp" evidence="2">
    <location>
        <begin position="106"/>
        <end position="314"/>
    </location>
</feature>
<reference evidence="3" key="1">
    <citation type="submission" date="2016-11" db="EMBL/GenBank/DDBJ databases">
        <authorList>
            <person name="Jaros S."/>
            <person name="Januszkiewicz K."/>
            <person name="Wedrychowicz H."/>
        </authorList>
    </citation>
    <scope>NUCLEOTIDE SEQUENCE [LARGE SCALE GENOMIC DNA]</scope>
    <source>
        <strain evidence="3">DSM 24574</strain>
    </source>
</reference>
<dbReference type="GO" id="GO:0005524">
    <property type="term" value="F:ATP binding"/>
    <property type="evidence" value="ECO:0007669"/>
    <property type="project" value="UniProtKB-UniRule"/>
</dbReference>
<dbReference type="PANTHER" id="PTHR21621:SF0">
    <property type="entry name" value="BETA-CITRYLGLUTAMATE SYNTHASE B-RELATED"/>
    <property type="match status" value="1"/>
</dbReference>
<organism evidence="3 4">
    <name type="scientific">Chryseolinea serpens</name>
    <dbReference type="NCBI Taxonomy" id="947013"/>
    <lineage>
        <taxon>Bacteria</taxon>
        <taxon>Pseudomonadati</taxon>
        <taxon>Bacteroidota</taxon>
        <taxon>Cytophagia</taxon>
        <taxon>Cytophagales</taxon>
        <taxon>Fulvivirgaceae</taxon>
        <taxon>Chryseolinea</taxon>
    </lineage>
</organism>
<evidence type="ECO:0000259" key="2">
    <source>
        <dbReference type="PROSITE" id="PS50975"/>
    </source>
</evidence>
<sequence>MSSHAEKPIGIFYEHPVWFKPLFEELESRKIPYVRINAAEHSYNPAEIESPYSLVVNRMSSSAYLRGNTQGIFHAANYLAHLERIGVPTINGAAAQNIESSKAKQLSLLTSLGVLYPKTKVVNHISQLEPAARTLQFPVVIKVNIGGSGAGIVRFDTLDGLKKAVDQGQINLGIDHTALVQEYIAPAGNHIVRIETLNGKFLYAIKVHTTGESFNLCPAELCQVPDPNDAQACLTEAPKKGIQVEGYTPPAELVQKAEKIFKTAGIDVGGIEYLVDGRNGQAYFYDINALSNFVADAVNVVGFNPYKNFVDYIEYRLQKHYQTQPAYAL</sequence>
<evidence type="ECO:0000313" key="4">
    <source>
        <dbReference type="Proteomes" id="UP000184212"/>
    </source>
</evidence>
<keyword evidence="1" id="KW-0547">Nucleotide-binding</keyword>